<dbReference type="EMBL" id="BPLR01012453">
    <property type="protein sequence ID" value="GIY54007.1"/>
    <property type="molecule type" value="Genomic_DNA"/>
</dbReference>
<dbReference type="Proteomes" id="UP001054945">
    <property type="component" value="Unassembled WGS sequence"/>
</dbReference>
<organism evidence="1 2">
    <name type="scientific">Caerostris extrusa</name>
    <name type="common">Bark spider</name>
    <name type="synonym">Caerostris bankana</name>
    <dbReference type="NCBI Taxonomy" id="172846"/>
    <lineage>
        <taxon>Eukaryota</taxon>
        <taxon>Metazoa</taxon>
        <taxon>Ecdysozoa</taxon>
        <taxon>Arthropoda</taxon>
        <taxon>Chelicerata</taxon>
        <taxon>Arachnida</taxon>
        <taxon>Araneae</taxon>
        <taxon>Araneomorphae</taxon>
        <taxon>Entelegynae</taxon>
        <taxon>Araneoidea</taxon>
        <taxon>Araneidae</taxon>
        <taxon>Caerostris</taxon>
    </lineage>
</organism>
<evidence type="ECO:0000313" key="2">
    <source>
        <dbReference type="Proteomes" id="UP001054945"/>
    </source>
</evidence>
<keyword evidence="2" id="KW-1185">Reference proteome</keyword>
<reference evidence="1 2" key="1">
    <citation type="submission" date="2021-06" db="EMBL/GenBank/DDBJ databases">
        <title>Caerostris extrusa draft genome.</title>
        <authorList>
            <person name="Kono N."/>
            <person name="Arakawa K."/>
        </authorList>
    </citation>
    <scope>NUCLEOTIDE SEQUENCE [LARGE SCALE GENOMIC DNA]</scope>
</reference>
<evidence type="ECO:0000313" key="1">
    <source>
        <dbReference type="EMBL" id="GIY54007.1"/>
    </source>
</evidence>
<gene>
    <name evidence="1" type="ORF">CEXT_466351</name>
</gene>
<name>A0AAV4U8B2_CAEEX</name>
<comment type="caution">
    <text evidence="1">The sequence shown here is derived from an EMBL/GenBank/DDBJ whole genome shotgun (WGS) entry which is preliminary data.</text>
</comment>
<dbReference type="AlphaFoldDB" id="A0AAV4U8B2"/>
<proteinExistence type="predicted"/>
<protein>
    <submittedName>
        <fullName evidence="1">Uncharacterized protein</fullName>
    </submittedName>
</protein>
<accession>A0AAV4U8B2</accession>
<sequence>MEQQFRLIRFRIASPVPKDEQSSSPPAFQPRGQKQCLVMDLRESVRLQKDSKDMGSGVEVRRFFCLESLAFVYWGTISANLLHSGKTE</sequence>